<reference evidence="2" key="1">
    <citation type="submission" date="2014-09" db="EMBL/GenBank/DDBJ databases">
        <authorList>
            <person name="Magalhaes I.L.F."/>
            <person name="Oliveira U."/>
            <person name="Santos F.R."/>
            <person name="Vidigal T.H.D.A."/>
            <person name="Brescovit A.D."/>
            <person name="Santos A.J."/>
        </authorList>
    </citation>
    <scope>NUCLEOTIDE SEQUENCE</scope>
    <source>
        <tissue evidence="2">Shoot tissue taken approximately 20 cm above the soil surface</tissue>
    </source>
</reference>
<protein>
    <submittedName>
        <fullName evidence="2">Uncharacterized protein</fullName>
    </submittedName>
</protein>
<dbReference type="EMBL" id="GBRH01195382">
    <property type="protein sequence ID" value="JAE02514.1"/>
    <property type="molecule type" value="Transcribed_RNA"/>
</dbReference>
<evidence type="ECO:0000313" key="2">
    <source>
        <dbReference type="EMBL" id="JAE02514.1"/>
    </source>
</evidence>
<accession>A0A0A9EU36</accession>
<feature type="compositionally biased region" description="Polar residues" evidence="1">
    <location>
        <begin position="9"/>
        <end position="26"/>
    </location>
</feature>
<dbReference type="AlphaFoldDB" id="A0A0A9EU36"/>
<evidence type="ECO:0000256" key="1">
    <source>
        <dbReference type="SAM" id="MobiDB-lite"/>
    </source>
</evidence>
<organism evidence="2">
    <name type="scientific">Arundo donax</name>
    <name type="common">Giant reed</name>
    <name type="synonym">Donax arundinaceus</name>
    <dbReference type="NCBI Taxonomy" id="35708"/>
    <lineage>
        <taxon>Eukaryota</taxon>
        <taxon>Viridiplantae</taxon>
        <taxon>Streptophyta</taxon>
        <taxon>Embryophyta</taxon>
        <taxon>Tracheophyta</taxon>
        <taxon>Spermatophyta</taxon>
        <taxon>Magnoliopsida</taxon>
        <taxon>Liliopsida</taxon>
        <taxon>Poales</taxon>
        <taxon>Poaceae</taxon>
        <taxon>PACMAD clade</taxon>
        <taxon>Arundinoideae</taxon>
        <taxon>Arundineae</taxon>
        <taxon>Arundo</taxon>
    </lineage>
</organism>
<reference evidence="2" key="2">
    <citation type="journal article" date="2015" name="Data Brief">
        <title>Shoot transcriptome of the giant reed, Arundo donax.</title>
        <authorList>
            <person name="Barrero R.A."/>
            <person name="Guerrero F.D."/>
            <person name="Moolhuijzen P."/>
            <person name="Goolsby J.A."/>
            <person name="Tidwell J."/>
            <person name="Bellgard S.E."/>
            <person name="Bellgard M.I."/>
        </authorList>
    </citation>
    <scope>NUCLEOTIDE SEQUENCE</scope>
    <source>
        <tissue evidence="2">Shoot tissue taken approximately 20 cm above the soil surface</tissue>
    </source>
</reference>
<feature type="region of interest" description="Disordered" evidence="1">
    <location>
        <begin position="1"/>
        <end position="26"/>
    </location>
</feature>
<name>A0A0A9EU36_ARUDO</name>
<proteinExistence type="predicted"/>
<sequence length="26" mass="2989">MFLTCISIPHSQSSRQTPEQTQPMQL</sequence>